<evidence type="ECO:0000256" key="1">
    <source>
        <dbReference type="SAM" id="MobiDB-lite"/>
    </source>
</evidence>
<sequence>MYMSEIHLGRGEGLSPHGHPDCDELCYVIQGEISYSLIDPGDQRVRLILAESGQVLHAPAGWCHWLTSLTSNTILLLIYSAQHPQQMDIGPAWSYSLQEAKIPQKEVSSKQTHTYGNHNLAPQDKEWMPTASEPSHPEPPWLNTMRQNNKTTRGQ</sequence>
<evidence type="ECO:0000313" key="3">
    <source>
        <dbReference type="EMBL" id="KOR90769.1"/>
    </source>
</evidence>
<dbReference type="AlphaFoldDB" id="A0A0M1P9V1"/>
<dbReference type="PATRIC" id="fig|1705565.3.peg.4543"/>
<organism evidence="3 4">
    <name type="scientific">Paenibacillus solani</name>
    <dbReference type="NCBI Taxonomy" id="1705565"/>
    <lineage>
        <taxon>Bacteria</taxon>
        <taxon>Bacillati</taxon>
        <taxon>Bacillota</taxon>
        <taxon>Bacilli</taxon>
        <taxon>Bacillales</taxon>
        <taxon>Paenibacillaceae</taxon>
        <taxon>Paenibacillus</taxon>
    </lineage>
</organism>
<keyword evidence="4" id="KW-1185">Reference proteome</keyword>
<accession>A0A0M1P9V1</accession>
<dbReference type="Pfam" id="PF00190">
    <property type="entry name" value="Cupin_1"/>
    <property type="match status" value="1"/>
</dbReference>
<dbReference type="InterPro" id="IPR006045">
    <property type="entry name" value="Cupin_1"/>
</dbReference>
<feature type="compositionally biased region" description="Polar residues" evidence="1">
    <location>
        <begin position="144"/>
        <end position="155"/>
    </location>
</feature>
<dbReference type="InterPro" id="IPR014710">
    <property type="entry name" value="RmlC-like_jellyroll"/>
</dbReference>
<comment type="caution">
    <text evidence="3">The sequence shown here is derived from an EMBL/GenBank/DDBJ whole genome shotgun (WGS) entry which is preliminary data.</text>
</comment>
<reference evidence="4" key="1">
    <citation type="submission" date="2015-08" db="EMBL/GenBank/DDBJ databases">
        <title>Genome sequencing project for genomic taxonomy and phylogenomics of Bacillus-like bacteria.</title>
        <authorList>
            <person name="Liu B."/>
            <person name="Wang J."/>
            <person name="Zhu Y."/>
            <person name="Liu G."/>
            <person name="Chen Q."/>
            <person name="Chen Z."/>
            <person name="Lan J."/>
            <person name="Che J."/>
            <person name="Ge C."/>
            <person name="Shi H."/>
            <person name="Pan Z."/>
            <person name="Liu X."/>
        </authorList>
    </citation>
    <scope>NUCLEOTIDE SEQUENCE [LARGE SCALE GENOMIC DNA]</scope>
    <source>
        <strain evidence="4">FJAT-22460</strain>
    </source>
</reference>
<feature type="region of interest" description="Disordered" evidence="1">
    <location>
        <begin position="104"/>
        <end position="155"/>
    </location>
</feature>
<evidence type="ECO:0000259" key="2">
    <source>
        <dbReference type="Pfam" id="PF00190"/>
    </source>
</evidence>
<dbReference type="EMBL" id="LIUT01000001">
    <property type="protein sequence ID" value="KOR90769.1"/>
    <property type="molecule type" value="Genomic_DNA"/>
</dbReference>
<dbReference type="Gene3D" id="2.60.120.10">
    <property type="entry name" value="Jelly Rolls"/>
    <property type="match status" value="1"/>
</dbReference>
<gene>
    <name evidence="3" type="ORF">AM231_12595</name>
</gene>
<dbReference type="SUPFAM" id="SSF51182">
    <property type="entry name" value="RmlC-like cupins"/>
    <property type="match status" value="1"/>
</dbReference>
<feature type="domain" description="Cupin type-1" evidence="2">
    <location>
        <begin position="13"/>
        <end position="91"/>
    </location>
</feature>
<evidence type="ECO:0000313" key="4">
    <source>
        <dbReference type="Proteomes" id="UP000036932"/>
    </source>
</evidence>
<dbReference type="InterPro" id="IPR011051">
    <property type="entry name" value="RmlC_Cupin_sf"/>
</dbReference>
<dbReference type="Proteomes" id="UP000036932">
    <property type="component" value="Unassembled WGS sequence"/>
</dbReference>
<name>A0A0M1P9V1_9BACL</name>
<protein>
    <recommendedName>
        <fullName evidence="2">Cupin type-1 domain-containing protein</fullName>
    </recommendedName>
</protein>
<proteinExistence type="predicted"/>